<dbReference type="InterPro" id="IPR056284">
    <property type="entry name" value="AIR9-like_A9"/>
</dbReference>
<organism evidence="2 3">
    <name type="scientific">Trifolium medium</name>
    <dbReference type="NCBI Taxonomy" id="97028"/>
    <lineage>
        <taxon>Eukaryota</taxon>
        <taxon>Viridiplantae</taxon>
        <taxon>Streptophyta</taxon>
        <taxon>Embryophyta</taxon>
        <taxon>Tracheophyta</taxon>
        <taxon>Spermatophyta</taxon>
        <taxon>Magnoliopsida</taxon>
        <taxon>eudicotyledons</taxon>
        <taxon>Gunneridae</taxon>
        <taxon>Pentapetalae</taxon>
        <taxon>rosids</taxon>
        <taxon>fabids</taxon>
        <taxon>Fabales</taxon>
        <taxon>Fabaceae</taxon>
        <taxon>Papilionoideae</taxon>
        <taxon>50 kb inversion clade</taxon>
        <taxon>NPAAA clade</taxon>
        <taxon>Hologalegina</taxon>
        <taxon>IRL clade</taxon>
        <taxon>Trifolieae</taxon>
        <taxon>Trifolium</taxon>
    </lineage>
</organism>
<dbReference type="EMBL" id="LXQA010067558">
    <property type="protein sequence ID" value="MCI08038.1"/>
    <property type="molecule type" value="Genomic_DNA"/>
</dbReference>
<accession>A0A392P7I4</accession>
<proteinExistence type="predicted"/>
<feature type="non-terminal residue" evidence="2">
    <location>
        <position position="1"/>
    </location>
</feature>
<feature type="domain" description="AIR9-like A9" evidence="1">
    <location>
        <begin position="106"/>
        <end position="158"/>
    </location>
</feature>
<keyword evidence="3" id="KW-1185">Reference proteome</keyword>
<reference evidence="2 3" key="1">
    <citation type="journal article" date="2018" name="Front. Plant Sci.">
        <title>Red Clover (Trifolium pratense) and Zigzag Clover (T. medium) - A Picture of Genomic Similarities and Differences.</title>
        <authorList>
            <person name="Dluhosova J."/>
            <person name="Istvanek J."/>
            <person name="Nedelnik J."/>
            <person name="Repkova J."/>
        </authorList>
    </citation>
    <scope>NUCLEOTIDE SEQUENCE [LARGE SCALE GENOMIC DNA]</scope>
    <source>
        <strain evidence="3">cv. 10/8</strain>
        <tissue evidence="2">Leaf</tissue>
    </source>
</reference>
<evidence type="ECO:0000313" key="3">
    <source>
        <dbReference type="Proteomes" id="UP000265520"/>
    </source>
</evidence>
<feature type="domain" description="AIR9-like A9" evidence="1">
    <location>
        <begin position="8"/>
        <end position="91"/>
    </location>
</feature>
<dbReference type="AlphaFoldDB" id="A0A392P7I4"/>
<comment type="caution">
    <text evidence="2">The sequence shown here is derived from an EMBL/GenBank/DDBJ whole genome shotgun (WGS) entry which is preliminary data.</text>
</comment>
<dbReference type="Pfam" id="PF23197">
    <property type="entry name" value="IG_AIR9"/>
    <property type="match status" value="2"/>
</dbReference>
<name>A0A392P7I4_9FABA</name>
<protein>
    <submittedName>
        <fullName evidence="2">Protein phosphatase 1 regulatory subunit</fullName>
    </submittedName>
</protein>
<evidence type="ECO:0000259" key="1">
    <source>
        <dbReference type="Pfam" id="PF23197"/>
    </source>
</evidence>
<evidence type="ECO:0000313" key="2">
    <source>
        <dbReference type="EMBL" id="MCI08038.1"/>
    </source>
</evidence>
<sequence>DPKGIELIIPDCCEGRQVTPLRIYFGGHEGVGEYIWYRTKIKLVGSALLNISNASDIVMCGTEQTYKPTLEDVGSFLALYWVPTRVDSTSPPVVVNVCVKELSLGIYSGEGEYFGGYEGESLLSWHRINGEGIVEPINGANSRTYTVTDSDYTCRLLFG</sequence>
<dbReference type="Proteomes" id="UP000265520">
    <property type="component" value="Unassembled WGS sequence"/>
</dbReference>